<keyword evidence="1" id="KW-1133">Transmembrane helix</keyword>
<evidence type="ECO:0000256" key="1">
    <source>
        <dbReference type="SAM" id="Phobius"/>
    </source>
</evidence>
<accession>A0A9C6X735</accession>
<dbReference type="RefSeq" id="XP_052130367.1">
    <property type="nucleotide sequence ID" value="XM_052274407.1"/>
</dbReference>
<dbReference type="OrthoDB" id="9974421at2759"/>
<dbReference type="InterPro" id="IPR029058">
    <property type="entry name" value="AB_hydrolase_fold"/>
</dbReference>
<keyword evidence="1" id="KW-0812">Transmembrane</keyword>
<dbReference type="SUPFAM" id="SSF53474">
    <property type="entry name" value="alpha/beta-Hydrolases"/>
    <property type="match status" value="1"/>
</dbReference>
<dbReference type="Gene3D" id="3.40.50.1820">
    <property type="entry name" value="alpha/beta hydrolase"/>
    <property type="match status" value="1"/>
</dbReference>
<name>A0A9C6X735_FRAOC</name>
<dbReference type="AlphaFoldDB" id="A0A9C6X735"/>
<evidence type="ECO:0000313" key="4">
    <source>
        <dbReference type="RefSeq" id="XP_052130367.1"/>
    </source>
</evidence>
<dbReference type="GO" id="GO:0006629">
    <property type="term" value="P:lipid metabolic process"/>
    <property type="evidence" value="ECO:0007669"/>
    <property type="project" value="InterPro"/>
</dbReference>
<feature type="non-terminal residue" evidence="4">
    <location>
        <position position="312"/>
    </location>
</feature>
<feature type="transmembrane region" description="Helical" evidence="1">
    <location>
        <begin position="68"/>
        <end position="91"/>
    </location>
</feature>
<reference evidence="4" key="1">
    <citation type="submission" date="2025-08" db="UniProtKB">
        <authorList>
            <consortium name="RefSeq"/>
        </authorList>
    </citation>
    <scope>IDENTIFICATION</scope>
    <source>
        <tissue evidence="4">Whole organism</tissue>
    </source>
</reference>
<protein>
    <submittedName>
        <fullName evidence="4">Lipase member N-like</fullName>
    </submittedName>
</protein>
<keyword evidence="3" id="KW-1185">Reference proteome</keyword>
<dbReference type="PANTHER" id="PTHR11005">
    <property type="entry name" value="LYSOSOMAL ACID LIPASE-RELATED"/>
    <property type="match status" value="1"/>
</dbReference>
<dbReference type="Pfam" id="PF04083">
    <property type="entry name" value="Abhydro_lipase"/>
    <property type="match status" value="1"/>
</dbReference>
<sequence>MFFAWLARAFRVDYSKTNVFIVGLLPALGPKLQQVVLTRFPLPRNHLPPPFCIICVCFSMKTSWPLSFVAFHIVAIWLFAVLLSTSQAYIVKPPSVGERPKEMWMSSTQLITARGYPSETHEVRTADGYLLTIHRIPRPATGSGNATLHGVPVLVGHGMGSSNEQWLLREKDNLIYLLADYGFDVWLANYRGSFYAQRHETLSVASQKFWDFSWHENGVYDQAATIDYVLGVTQRPALLTLGHSMSCTLQLVLLSERPHYAAKVLGNVLLAPPIFFKYPSGYLEHSRVLFKYYPNYKVIFLYAFIKILLFCF</sequence>
<dbReference type="Proteomes" id="UP000504606">
    <property type="component" value="Unplaced"/>
</dbReference>
<dbReference type="InterPro" id="IPR006693">
    <property type="entry name" value="AB_hydrolase_lipase"/>
</dbReference>
<evidence type="ECO:0000313" key="3">
    <source>
        <dbReference type="Proteomes" id="UP000504606"/>
    </source>
</evidence>
<gene>
    <name evidence="4" type="primary">LOC127751239</name>
</gene>
<evidence type="ECO:0000259" key="2">
    <source>
        <dbReference type="Pfam" id="PF04083"/>
    </source>
</evidence>
<organism evidence="3 4">
    <name type="scientific">Frankliniella occidentalis</name>
    <name type="common">Western flower thrips</name>
    <name type="synonym">Euthrips occidentalis</name>
    <dbReference type="NCBI Taxonomy" id="133901"/>
    <lineage>
        <taxon>Eukaryota</taxon>
        <taxon>Metazoa</taxon>
        <taxon>Ecdysozoa</taxon>
        <taxon>Arthropoda</taxon>
        <taxon>Hexapoda</taxon>
        <taxon>Insecta</taxon>
        <taxon>Pterygota</taxon>
        <taxon>Neoptera</taxon>
        <taxon>Paraneoptera</taxon>
        <taxon>Thysanoptera</taxon>
        <taxon>Terebrantia</taxon>
        <taxon>Thripoidea</taxon>
        <taxon>Thripidae</taxon>
        <taxon>Frankliniella</taxon>
    </lineage>
</organism>
<feature type="domain" description="Partial AB-hydrolase lipase" evidence="2">
    <location>
        <begin position="108"/>
        <end position="168"/>
    </location>
</feature>
<proteinExistence type="predicted"/>
<keyword evidence="1" id="KW-0472">Membrane</keyword>
<dbReference type="KEGG" id="foc:127751239"/>
<dbReference type="GeneID" id="127751239"/>